<feature type="non-terminal residue" evidence="1">
    <location>
        <position position="189"/>
    </location>
</feature>
<gene>
    <name evidence="1" type="ORF">METZ01_LOCUS401986</name>
</gene>
<name>A0A382VRL1_9ZZZZ</name>
<accession>A0A382VRL1</accession>
<evidence type="ECO:0008006" key="2">
    <source>
        <dbReference type="Google" id="ProtNLM"/>
    </source>
</evidence>
<organism evidence="1">
    <name type="scientific">marine metagenome</name>
    <dbReference type="NCBI Taxonomy" id="408172"/>
    <lineage>
        <taxon>unclassified sequences</taxon>
        <taxon>metagenomes</taxon>
        <taxon>ecological metagenomes</taxon>
    </lineage>
</organism>
<reference evidence="1" key="1">
    <citation type="submission" date="2018-05" db="EMBL/GenBank/DDBJ databases">
        <authorList>
            <person name="Lanie J.A."/>
            <person name="Ng W.-L."/>
            <person name="Kazmierczak K.M."/>
            <person name="Andrzejewski T.M."/>
            <person name="Davidsen T.M."/>
            <person name="Wayne K.J."/>
            <person name="Tettelin H."/>
            <person name="Glass J.I."/>
            <person name="Rusch D."/>
            <person name="Podicherti R."/>
            <person name="Tsui H.-C.T."/>
            <person name="Winkler M.E."/>
        </authorList>
    </citation>
    <scope>NUCLEOTIDE SEQUENCE</scope>
</reference>
<evidence type="ECO:0000313" key="1">
    <source>
        <dbReference type="EMBL" id="SVD49132.1"/>
    </source>
</evidence>
<dbReference type="EMBL" id="UINC01154061">
    <property type="protein sequence ID" value="SVD49132.1"/>
    <property type="molecule type" value="Genomic_DNA"/>
</dbReference>
<dbReference type="AlphaFoldDB" id="A0A382VRL1"/>
<protein>
    <recommendedName>
        <fullName evidence="2">Right handed beta helix domain-containing protein</fullName>
    </recommendedName>
</protein>
<sequence length="189" mass="20713">MKKTVLILFYVSSIIMSQDTLFIEWSSEPDYLKNVIIADRDGDEQIHDVYLLEANKIYFQASKLELYGSLNITGKTPVLGEHPATIQPIPLSDGSNGFEGWPRGNFDIIGDGATLTLRGLILNQVMQDGSGTLDGVAYTRADEQKIYVENCVISGCQTLAFASFGVSSDFHFVNSVAKAWTSGPGLSFF</sequence>
<proteinExistence type="predicted"/>